<dbReference type="EMBL" id="CP101508">
    <property type="protein sequence ID" value="UTV28907.1"/>
    <property type="molecule type" value="Genomic_DNA"/>
</dbReference>
<name>A0ABY5GI70_9GAMM</name>
<organism evidence="2 3">
    <name type="scientific">Photobacterium atrarenae</name>
    <dbReference type="NCBI Taxonomy" id="865757"/>
    <lineage>
        <taxon>Bacteria</taxon>
        <taxon>Pseudomonadati</taxon>
        <taxon>Pseudomonadota</taxon>
        <taxon>Gammaproteobacteria</taxon>
        <taxon>Vibrionales</taxon>
        <taxon>Vibrionaceae</taxon>
        <taxon>Photobacterium</taxon>
    </lineage>
</organism>
<evidence type="ECO:0000313" key="3">
    <source>
        <dbReference type="Proteomes" id="UP001057998"/>
    </source>
</evidence>
<sequence length="171" mass="19511">MKLPAIILSLALLPSSVLAAQETSCQSDKYHQYVDASLSWYQSLVDIAVQKDPNLKEVGDWFLEGRKHHFELNREAVDWYLENDKDKLALSQPIESWLKLTQQDVKALSQENNELGRIAKLSFDDRQSKPHPKNYELRSAFADLLTHPGDIDQPLNAYNEKMTAIAAIECQ</sequence>
<dbReference type="Proteomes" id="UP001057998">
    <property type="component" value="Chromosome 1"/>
</dbReference>
<proteinExistence type="predicted"/>
<gene>
    <name evidence="2" type="ORF">NNL38_06655</name>
</gene>
<feature type="chain" id="PRO_5047429752" evidence="1">
    <location>
        <begin position="20"/>
        <end position="171"/>
    </location>
</feature>
<feature type="signal peptide" evidence="1">
    <location>
        <begin position="1"/>
        <end position="19"/>
    </location>
</feature>
<protein>
    <submittedName>
        <fullName evidence="2">Uncharacterized protein</fullName>
    </submittedName>
</protein>
<keyword evidence="1" id="KW-0732">Signal</keyword>
<accession>A0ABY5GI70</accession>
<dbReference type="RefSeq" id="WP_255390230.1">
    <property type="nucleotide sequence ID" value="NZ_CP101508.1"/>
</dbReference>
<evidence type="ECO:0000256" key="1">
    <source>
        <dbReference type="SAM" id="SignalP"/>
    </source>
</evidence>
<evidence type="ECO:0000313" key="2">
    <source>
        <dbReference type="EMBL" id="UTV28907.1"/>
    </source>
</evidence>
<reference evidence="2" key="1">
    <citation type="submission" date="2022-07" db="EMBL/GenBank/DDBJ databases">
        <title>Genome sequencing of Photobacterium atrarenae GJH2-4.</title>
        <authorList>
            <person name="Park S.-J."/>
        </authorList>
    </citation>
    <scope>NUCLEOTIDE SEQUENCE</scope>
    <source>
        <strain evidence="2">GJH2-4</strain>
    </source>
</reference>
<keyword evidence="3" id="KW-1185">Reference proteome</keyword>